<dbReference type="Proteomes" id="UP000291469">
    <property type="component" value="Chromosome"/>
</dbReference>
<organism evidence="1 2">
    <name type="scientific">Egibacter rhizosphaerae</name>
    <dbReference type="NCBI Taxonomy" id="1670831"/>
    <lineage>
        <taxon>Bacteria</taxon>
        <taxon>Bacillati</taxon>
        <taxon>Actinomycetota</taxon>
        <taxon>Nitriliruptoria</taxon>
        <taxon>Egibacterales</taxon>
        <taxon>Egibacteraceae</taxon>
        <taxon>Egibacter</taxon>
    </lineage>
</organism>
<proteinExistence type="predicted"/>
<dbReference type="KEGG" id="erz:ER308_04475"/>
<dbReference type="RefSeq" id="WP_131153869.1">
    <property type="nucleotide sequence ID" value="NZ_CP036402.1"/>
</dbReference>
<reference evidence="1 2" key="1">
    <citation type="submission" date="2019-01" db="EMBL/GenBank/DDBJ databases">
        <title>Egibacter rhizosphaerae EGI 80759T.</title>
        <authorList>
            <person name="Chen D.-D."/>
            <person name="Tian Y."/>
            <person name="Jiao J.-Y."/>
            <person name="Zhang X.-T."/>
            <person name="Zhang Y.-G."/>
            <person name="Zhang Y."/>
            <person name="Xiao M."/>
            <person name="Shu W.-S."/>
            <person name="Li W.-J."/>
        </authorList>
    </citation>
    <scope>NUCLEOTIDE SEQUENCE [LARGE SCALE GENOMIC DNA]</scope>
    <source>
        <strain evidence="1 2">EGI 80759</strain>
    </source>
</reference>
<evidence type="ECO:0000313" key="1">
    <source>
        <dbReference type="EMBL" id="QBI18872.1"/>
    </source>
</evidence>
<gene>
    <name evidence="1" type="ORF">ER308_04475</name>
</gene>
<accession>A0A411YCI3</accession>
<sequence length="137" mass="15214">MATVFVDYSRVGHAEQFSVNLTGPELAQVREGDMIGLRGDDVAAATARVTSIDGARARVVVLDHPVVEVTPRLLRQLRERGEATIHEAQLDGDDGLEARSQLWLHDGGRGWWLATVRERDGDRYRLDVQSEGTAPRR</sequence>
<dbReference type="EMBL" id="CP036402">
    <property type="protein sequence ID" value="QBI18872.1"/>
    <property type="molecule type" value="Genomic_DNA"/>
</dbReference>
<evidence type="ECO:0000313" key="2">
    <source>
        <dbReference type="Proteomes" id="UP000291469"/>
    </source>
</evidence>
<dbReference type="AlphaFoldDB" id="A0A411YCI3"/>
<name>A0A411YCI3_9ACTN</name>
<keyword evidence="2" id="KW-1185">Reference proteome</keyword>
<protein>
    <submittedName>
        <fullName evidence="1">Uncharacterized protein</fullName>
    </submittedName>
</protein>